<organism evidence="3 4">
    <name type="scientific">Spodoptera litura granulovirus</name>
    <dbReference type="NCBI Taxonomy" id="359919"/>
    <lineage>
        <taxon>Viruses</taxon>
        <taxon>Viruses incertae sedis</taxon>
        <taxon>Naldaviricetes</taxon>
        <taxon>Lefavirales</taxon>
        <taxon>Baculoviridae</taxon>
        <taxon>Betabaculovirus</taxon>
        <taxon>Betabaculovirus spliturae</taxon>
    </lineage>
</organism>
<dbReference type="OrthoDB" id="29039at10239"/>
<accession>A5IZN1</accession>
<evidence type="ECO:0000256" key="1">
    <source>
        <dbReference type="SAM" id="Phobius"/>
    </source>
</evidence>
<dbReference type="Proteomes" id="UP000202782">
    <property type="component" value="Segment"/>
</dbReference>
<keyword evidence="1" id="KW-0472">Membrane</keyword>
<sequence>MKNRIIAILTLFFVTICIIIILYICNDMNKDDDYTSDNDTISPDFYCPDNYFGNVPSLIYCDVFYLCSGGSVLRFFCGLALAYDVELKRCSPREFVDCGDRIFSDNDIQI</sequence>
<evidence type="ECO:0000313" key="3">
    <source>
        <dbReference type="EMBL" id="ABQ51972.1"/>
    </source>
</evidence>
<evidence type="ECO:0000259" key="2">
    <source>
        <dbReference type="PROSITE" id="PS50940"/>
    </source>
</evidence>
<dbReference type="CAZy" id="CBM14">
    <property type="family name" value="Carbohydrate-Binding Module Family 14"/>
</dbReference>
<dbReference type="Pfam" id="PF01607">
    <property type="entry name" value="CBM_14"/>
    <property type="match status" value="1"/>
</dbReference>
<keyword evidence="1" id="KW-1133">Transmembrane helix</keyword>
<gene>
    <name evidence="3" type="primary">orf29</name>
    <name evidence="3" type="ORF">SlGVgp029</name>
</gene>
<dbReference type="InterPro" id="IPR002557">
    <property type="entry name" value="Chitin-bd_dom"/>
</dbReference>
<dbReference type="SUPFAM" id="SSF57625">
    <property type="entry name" value="Invertebrate chitin-binding proteins"/>
    <property type="match status" value="1"/>
</dbReference>
<name>A5IZN1_9BBAC</name>
<dbReference type="GO" id="GO:0008061">
    <property type="term" value="F:chitin binding"/>
    <property type="evidence" value="ECO:0007669"/>
    <property type="project" value="InterPro"/>
</dbReference>
<reference evidence="3 4" key="1">
    <citation type="journal article" date="2008" name="J. Microbiol.">
        <title>Molecular and phylogenetic characterization of Spodoptera litura granulovirus.</title>
        <authorList>
            <person name="Wang Y."/>
            <person name="Choi J.Y."/>
            <person name="Roh J.Y."/>
            <person name="Woo S.D."/>
            <person name="Jin B.R."/>
            <person name="Je Y.H."/>
        </authorList>
    </citation>
    <scope>NUCLEOTIDE SEQUENCE [LARGE SCALE GENOMIC DNA]</scope>
    <source>
        <strain evidence="3">SlGV-K1</strain>
    </source>
</reference>
<evidence type="ECO:0000313" key="4">
    <source>
        <dbReference type="Proteomes" id="UP000202782"/>
    </source>
</evidence>
<keyword evidence="1" id="KW-0812">Transmembrane</keyword>
<proteinExistence type="predicted"/>
<protein>
    <recommendedName>
        <fullName evidence="2">Chitin-binding type-2 domain-containing protein</fullName>
    </recommendedName>
</protein>
<dbReference type="GeneID" id="5184121"/>
<feature type="transmembrane region" description="Helical" evidence="1">
    <location>
        <begin position="5"/>
        <end position="24"/>
    </location>
</feature>
<feature type="transmembrane region" description="Helical" evidence="1">
    <location>
        <begin position="63"/>
        <end position="83"/>
    </location>
</feature>
<feature type="domain" description="Chitin-binding type-2" evidence="2">
    <location>
        <begin position="44"/>
        <end position="100"/>
    </location>
</feature>
<dbReference type="InterPro" id="IPR036508">
    <property type="entry name" value="Chitin-bd_dom_sf"/>
</dbReference>
<dbReference type="KEGG" id="vg:5184121"/>
<dbReference type="PROSITE" id="PS50940">
    <property type="entry name" value="CHIT_BIND_II"/>
    <property type="match status" value="1"/>
</dbReference>
<dbReference type="SMART" id="SM00494">
    <property type="entry name" value="ChtBD2"/>
    <property type="match status" value="1"/>
</dbReference>
<dbReference type="EMBL" id="DQ288858">
    <property type="protein sequence ID" value="ABQ51972.1"/>
    <property type="molecule type" value="Genomic_DNA"/>
</dbReference>
<keyword evidence="4" id="KW-1185">Reference proteome</keyword>
<dbReference type="Gene3D" id="2.170.140.10">
    <property type="entry name" value="Chitin binding domain"/>
    <property type="match status" value="1"/>
</dbReference>
<dbReference type="GO" id="GO:0005576">
    <property type="term" value="C:extracellular region"/>
    <property type="evidence" value="ECO:0007669"/>
    <property type="project" value="InterPro"/>
</dbReference>
<dbReference type="RefSeq" id="YP_001256980.1">
    <property type="nucleotide sequence ID" value="NC_009503.1"/>
</dbReference>